<dbReference type="AlphaFoldDB" id="A0A099X0F3"/>
<keyword evidence="3" id="KW-1185">Reference proteome</keyword>
<evidence type="ECO:0000313" key="3">
    <source>
        <dbReference type="Proteomes" id="UP000030125"/>
    </source>
</evidence>
<dbReference type="STRING" id="36874.HQ34_01380"/>
<organism evidence="2 3">
    <name type="scientific">Porphyromonas cangingivalis</name>
    <dbReference type="NCBI Taxonomy" id="36874"/>
    <lineage>
        <taxon>Bacteria</taxon>
        <taxon>Pseudomonadati</taxon>
        <taxon>Bacteroidota</taxon>
        <taxon>Bacteroidia</taxon>
        <taxon>Bacteroidales</taxon>
        <taxon>Porphyromonadaceae</taxon>
        <taxon>Porphyromonas</taxon>
    </lineage>
</organism>
<accession>A0A099X0F3</accession>
<feature type="signal peptide" evidence="1">
    <location>
        <begin position="1"/>
        <end position="15"/>
    </location>
</feature>
<reference evidence="2 3" key="1">
    <citation type="submission" date="2014-08" db="EMBL/GenBank/DDBJ databases">
        <title>Porphyromonas cangingivalis strain:COT-109_OH1386 Genome sequencing.</title>
        <authorList>
            <person name="Wallis C."/>
            <person name="Deusch O."/>
            <person name="O'Flynn C."/>
            <person name="Davis I."/>
            <person name="Jospin G."/>
            <person name="Darling A.E."/>
            <person name="Coil D.A."/>
            <person name="Alexiev A."/>
            <person name="Horsfall A."/>
            <person name="Kirkwood N."/>
            <person name="Harris S."/>
            <person name="Eisen J.A."/>
        </authorList>
    </citation>
    <scope>NUCLEOTIDE SEQUENCE [LARGE SCALE GENOMIC DNA]</scope>
    <source>
        <strain evidence="3">COT-109 OH1386</strain>
    </source>
</reference>
<proteinExistence type="predicted"/>
<dbReference type="InterPro" id="IPR025636">
    <property type="entry name" value="DUF4294"/>
</dbReference>
<sequence length="196" mass="22339">MLLVVLLSCSLPVIAQDGSSLPPTNRGYIVNATLEGGDTIPIIKLRTLNVFAPLEFKSEKEKLEYLRLIRDVKRTLPYARMISSTMKETYEYIETLPTDKERLAHLKRMEDELYKEYFPEMKKLTLRQGKLLIKLIDRQCGSSGFELVEAFLGTISANIWNLFAKFFGASLKSSYDPQNKDALTERVVILVENGVL</sequence>
<evidence type="ECO:0000256" key="1">
    <source>
        <dbReference type="SAM" id="SignalP"/>
    </source>
</evidence>
<feature type="chain" id="PRO_5012204157" description="DUF4294 domain-containing protein" evidence="1">
    <location>
        <begin position="16"/>
        <end position="196"/>
    </location>
</feature>
<evidence type="ECO:0000313" key="2">
    <source>
        <dbReference type="EMBL" id="KGN80337.1"/>
    </source>
</evidence>
<comment type="caution">
    <text evidence="2">The sequence shown here is derived from an EMBL/GenBank/DDBJ whole genome shotgun (WGS) entry which is preliminary data.</text>
</comment>
<gene>
    <name evidence="2" type="ORF">HQ35_06590</name>
</gene>
<dbReference type="Proteomes" id="UP000030125">
    <property type="component" value="Unassembled WGS sequence"/>
</dbReference>
<dbReference type="EMBL" id="JQJD01000043">
    <property type="protein sequence ID" value="KGN80337.1"/>
    <property type="molecule type" value="Genomic_DNA"/>
</dbReference>
<dbReference type="eggNOG" id="ENOG502Z7JA">
    <property type="taxonomic scope" value="Bacteria"/>
</dbReference>
<name>A0A099X0F3_PORCN</name>
<protein>
    <recommendedName>
        <fullName evidence="4">DUF4294 domain-containing protein</fullName>
    </recommendedName>
</protein>
<keyword evidence="1" id="KW-0732">Signal</keyword>
<dbReference type="RefSeq" id="WP_036844647.1">
    <property type="nucleotide sequence ID" value="NZ_CALTZT010000270.1"/>
</dbReference>
<dbReference type="Pfam" id="PF14127">
    <property type="entry name" value="DUF4294"/>
    <property type="match status" value="1"/>
</dbReference>
<evidence type="ECO:0008006" key="4">
    <source>
        <dbReference type="Google" id="ProtNLM"/>
    </source>
</evidence>